<accession>A0A4Y2MK52</accession>
<evidence type="ECO:0000313" key="3">
    <source>
        <dbReference type="Proteomes" id="UP000499080"/>
    </source>
</evidence>
<dbReference type="Proteomes" id="UP000499080">
    <property type="component" value="Unassembled WGS sequence"/>
</dbReference>
<feature type="domain" description="PiggyBac transposable element-derived protein" evidence="1">
    <location>
        <begin position="86"/>
        <end position="280"/>
    </location>
</feature>
<dbReference type="OrthoDB" id="6434679at2759"/>
<dbReference type="PANTHER" id="PTHR47055">
    <property type="entry name" value="DDE_TNP_1_7 DOMAIN-CONTAINING PROTEIN"/>
    <property type="match status" value="1"/>
</dbReference>
<dbReference type="EMBL" id="BGPR01007440">
    <property type="protein sequence ID" value="GBN26882.1"/>
    <property type="molecule type" value="Genomic_DNA"/>
</dbReference>
<dbReference type="InterPro" id="IPR029526">
    <property type="entry name" value="PGBD"/>
</dbReference>
<evidence type="ECO:0000313" key="2">
    <source>
        <dbReference type="EMBL" id="GBN26882.1"/>
    </source>
</evidence>
<reference evidence="2 3" key="1">
    <citation type="journal article" date="2019" name="Sci. Rep.">
        <title>Orb-weaving spider Araneus ventricosus genome elucidates the spidroin gene catalogue.</title>
        <authorList>
            <person name="Kono N."/>
            <person name="Nakamura H."/>
            <person name="Ohtoshi R."/>
            <person name="Moran D.A.P."/>
            <person name="Shinohara A."/>
            <person name="Yoshida Y."/>
            <person name="Fujiwara M."/>
            <person name="Mori M."/>
            <person name="Tomita M."/>
            <person name="Arakawa K."/>
        </authorList>
    </citation>
    <scope>NUCLEOTIDE SEQUENCE [LARGE SCALE GENOMIC DNA]</scope>
</reference>
<dbReference type="Pfam" id="PF13843">
    <property type="entry name" value="DDE_Tnp_1_7"/>
    <property type="match status" value="1"/>
</dbReference>
<dbReference type="PANTHER" id="PTHR47055:SF3">
    <property type="entry name" value="PHORBOL-ESTER_DAG-TYPE DOMAIN-CONTAINING PROTEIN"/>
    <property type="match status" value="1"/>
</dbReference>
<dbReference type="GO" id="GO:0043565">
    <property type="term" value="F:sequence-specific DNA binding"/>
    <property type="evidence" value="ECO:0007669"/>
    <property type="project" value="TreeGrafter"/>
</dbReference>
<comment type="caution">
    <text evidence="2">The sequence shown here is derived from an EMBL/GenBank/DDBJ whole genome shotgun (WGS) entry which is preliminary data.</text>
</comment>
<organism evidence="2 3">
    <name type="scientific">Araneus ventricosus</name>
    <name type="common">Orbweaver spider</name>
    <name type="synonym">Epeira ventricosa</name>
    <dbReference type="NCBI Taxonomy" id="182803"/>
    <lineage>
        <taxon>Eukaryota</taxon>
        <taxon>Metazoa</taxon>
        <taxon>Ecdysozoa</taxon>
        <taxon>Arthropoda</taxon>
        <taxon>Chelicerata</taxon>
        <taxon>Arachnida</taxon>
        <taxon>Araneae</taxon>
        <taxon>Araneomorphae</taxon>
        <taxon>Entelegynae</taxon>
        <taxon>Araneoidea</taxon>
        <taxon>Araneidae</taxon>
        <taxon>Araneus</taxon>
    </lineage>
</organism>
<protein>
    <submittedName>
        <fullName evidence="2">PiggyBac transposable element-derived protein 3</fullName>
    </submittedName>
</protein>
<dbReference type="AlphaFoldDB" id="A0A4Y2MK52"/>
<name>A0A4Y2MK52_ARAVE</name>
<sequence>METLDSDEFSADECSITCLPPDPGQITDDENFNENYLDEVEPVDVRGDFELNLKRRETLDISRKKIASKKRKRRNFKVRCGNNCTFSLSEKLLEVFLGIILFGGYHPLPEEDLYLSNSEDCNRPFTQNAMSRQRFRDIKKYLHLCDNNSIDGSDKLAKVGCFTEMFCKQLQQFGTFSESLSIDEKMILYTGRHSEKIYMRGKPKKFGYKLWILASSQGYPFNLQVYVGKEAVAEDKTPTGTRVVLDLIECVENCRRHKVYVDSFFNSLPLLEEMRKREFRLTWNGDTEPSSELSLTR</sequence>
<gene>
    <name evidence="2" type="primary">PGBD3_60</name>
    <name evidence="2" type="ORF">AVEN_62796_1</name>
</gene>
<keyword evidence="3" id="KW-1185">Reference proteome</keyword>
<evidence type="ECO:0000259" key="1">
    <source>
        <dbReference type="Pfam" id="PF13843"/>
    </source>
</evidence>
<proteinExistence type="predicted"/>
<dbReference type="InterPro" id="IPR052638">
    <property type="entry name" value="PiggyBac_TE-derived"/>
</dbReference>